<dbReference type="PROSITE" id="PS50893">
    <property type="entry name" value="ABC_TRANSPORTER_2"/>
    <property type="match status" value="2"/>
</dbReference>
<dbReference type="InterPro" id="IPR015856">
    <property type="entry name" value="ABC_transpr_CbiO/EcfA_su"/>
</dbReference>
<dbReference type="GO" id="GO:0043190">
    <property type="term" value="C:ATP-binding cassette (ABC) transporter complex"/>
    <property type="evidence" value="ECO:0007669"/>
    <property type="project" value="TreeGrafter"/>
</dbReference>
<dbReference type="GO" id="GO:0016887">
    <property type="term" value="F:ATP hydrolysis activity"/>
    <property type="evidence" value="ECO:0007669"/>
    <property type="project" value="InterPro"/>
</dbReference>
<dbReference type="PROSITE" id="PS00211">
    <property type="entry name" value="ABC_TRANSPORTER_1"/>
    <property type="match status" value="2"/>
</dbReference>
<dbReference type="GO" id="GO:0042626">
    <property type="term" value="F:ATPase-coupled transmembrane transporter activity"/>
    <property type="evidence" value="ECO:0007669"/>
    <property type="project" value="TreeGrafter"/>
</dbReference>
<feature type="domain" description="ABC transporter" evidence="9">
    <location>
        <begin position="6"/>
        <end position="231"/>
    </location>
</feature>
<dbReference type="InterPro" id="IPR003439">
    <property type="entry name" value="ABC_transporter-like_ATP-bd"/>
</dbReference>
<dbReference type="InterPro" id="IPR017871">
    <property type="entry name" value="ABC_transporter-like_CS"/>
</dbReference>
<reference evidence="10 11" key="1">
    <citation type="submission" date="2020-02" db="EMBL/GenBank/DDBJ databases">
        <title>Complete genome sequences of six Lactobacillus iners strains isolated from the human vagina.</title>
        <authorList>
            <person name="France M.T."/>
            <person name="Rutt L."/>
            <person name="Narina S."/>
            <person name="Arbaugh S."/>
            <person name="Humphrys M.S."/>
            <person name="Ma B."/>
            <person name="Hayward M.R."/>
            <person name="Relman D."/>
            <person name="Kwon D.S."/>
            <person name="Ravel J."/>
        </authorList>
    </citation>
    <scope>NUCLEOTIDE SEQUENCE [LARGE SCALE GENOMIC DNA]</scope>
    <source>
        <strain evidence="10 11">C0210C1</strain>
    </source>
</reference>
<keyword evidence="4" id="KW-1003">Cell membrane</keyword>
<evidence type="ECO:0000256" key="8">
    <source>
        <dbReference type="ARBA" id="ARBA00023136"/>
    </source>
</evidence>
<accession>A0A6G7BAJ9</accession>
<dbReference type="AlphaFoldDB" id="A0A6G7BAJ9"/>
<keyword evidence="3" id="KW-0813">Transport</keyword>
<dbReference type="PANTHER" id="PTHR43553:SF27">
    <property type="entry name" value="ENERGY-COUPLING FACTOR TRANSPORTER ATP-BINDING PROTEIN ECFA2"/>
    <property type="match status" value="1"/>
</dbReference>
<evidence type="ECO:0000313" key="11">
    <source>
        <dbReference type="Proteomes" id="UP000501676"/>
    </source>
</evidence>
<feature type="domain" description="ABC transporter" evidence="9">
    <location>
        <begin position="243"/>
        <end position="455"/>
    </location>
</feature>
<comment type="similarity">
    <text evidence="2">Belongs to the ABC transporter superfamily.</text>
</comment>
<dbReference type="SMART" id="SM00382">
    <property type="entry name" value="AAA"/>
    <property type="match status" value="2"/>
</dbReference>
<evidence type="ECO:0000256" key="1">
    <source>
        <dbReference type="ARBA" id="ARBA00004202"/>
    </source>
</evidence>
<dbReference type="InterPro" id="IPR003593">
    <property type="entry name" value="AAA+_ATPase"/>
</dbReference>
<evidence type="ECO:0000256" key="4">
    <source>
        <dbReference type="ARBA" id="ARBA00022475"/>
    </source>
</evidence>
<dbReference type="Gene3D" id="3.40.50.300">
    <property type="entry name" value="P-loop containing nucleotide triphosphate hydrolases"/>
    <property type="match status" value="2"/>
</dbReference>
<comment type="subcellular location">
    <subcellularLocation>
        <location evidence="1">Cell membrane</location>
        <topology evidence="1">Peripheral membrane protein</topology>
    </subcellularLocation>
</comment>
<dbReference type="EMBL" id="CP049228">
    <property type="protein sequence ID" value="QIH24355.1"/>
    <property type="molecule type" value="Genomic_DNA"/>
</dbReference>
<keyword evidence="8" id="KW-0472">Membrane</keyword>
<dbReference type="RefSeq" id="WP_164824112.1">
    <property type="nucleotide sequence ID" value="NZ_CP049228.1"/>
</dbReference>
<evidence type="ECO:0000256" key="6">
    <source>
        <dbReference type="ARBA" id="ARBA00022840"/>
    </source>
</evidence>
<dbReference type="InterPro" id="IPR027417">
    <property type="entry name" value="P-loop_NTPase"/>
</dbReference>
<dbReference type="Proteomes" id="UP000501676">
    <property type="component" value="Chromosome"/>
</dbReference>
<dbReference type="InterPro" id="IPR050095">
    <property type="entry name" value="ECF_ABC_transporter_ATP-bd"/>
</dbReference>
<proteinExistence type="inferred from homology"/>
<gene>
    <name evidence="10" type="ORF">G6Z83_06705</name>
</gene>
<protein>
    <submittedName>
        <fullName evidence="10">ABC transporter ATP-binding protein</fullName>
    </submittedName>
</protein>
<dbReference type="CDD" id="cd03225">
    <property type="entry name" value="ABC_cobalt_CbiO_domain1"/>
    <property type="match status" value="2"/>
</dbReference>
<keyword evidence="6 10" id="KW-0067">ATP-binding</keyword>
<dbReference type="SUPFAM" id="SSF52540">
    <property type="entry name" value="P-loop containing nucleoside triphosphate hydrolases"/>
    <property type="match status" value="2"/>
</dbReference>
<keyword evidence="5" id="KW-0547">Nucleotide-binding</keyword>
<evidence type="ECO:0000256" key="5">
    <source>
        <dbReference type="ARBA" id="ARBA00022741"/>
    </source>
</evidence>
<evidence type="ECO:0000313" key="10">
    <source>
        <dbReference type="EMBL" id="QIH24355.1"/>
    </source>
</evidence>
<keyword evidence="7" id="KW-1278">Translocase</keyword>
<dbReference type="PANTHER" id="PTHR43553">
    <property type="entry name" value="HEAVY METAL TRANSPORTER"/>
    <property type="match status" value="1"/>
</dbReference>
<organism evidence="10 11">
    <name type="scientific">Lactobacillus iners</name>
    <dbReference type="NCBI Taxonomy" id="147802"/>
    <lineage>
        <taxon>Bacteria</taxon>
        <taxon>Bacillati</taxon>
        <taxon>Bacillota</taxon>
        <taxon>Bacilli</taxon>
        <taxon>Lactobacillales</taxon>
        <taxon>Lactobacillaceae</taxon>
        <taxon>Lactobacillus</taxon>
    </lineage>
</organism>
<dbReference type="GO" id="GO:0005524">
    <property type="term" value="F:ATP binding"/>
    <property type="evidence" value="ECO:0007669"/>
    <property type="project" value="UniProtKB-KW"/>
</dbReference>
<evidence type="ECO:0000256" key="2">
    <source>
        <dbReference type="ARBA" id="ARBA00005417"/>
    </source>
</evidence>
<name>A0A6G7BAJ9_9LACO</name>
<evidence type="ECO:0000259" key="9">
    <source>
        <dbReference type="PROSITE" id="PS50893"/>
    </source>
</evidence>
<evidence type="ECO:0000256" key="3">
    <source>
        <dbReference type="ARBA" id="ARBA00022448"/>
    </source>
</evidence>
<dbReference type="Pfam" id="PF00005">
    <property type="entry name" value="ABC_tran"/>
    <property type="match status" value="2"/>
</dbReference>
<evidence type="ECO:0000256" key="7">
    <source>
        <dbReference type="ARBA" id="ARBA00022967"/>
    </source>
</evidence>
<sequence length="457" mass="52364">MYSQNIIINNLSFNYDVNNILKNINLTIPRGGFSLIIGPNGCGKSTLLRLIAGLYPQYGGRILKGNIINPFKNWGMIFQEPDKQFTMATPRQEFIFTLENIHCSKEKAYTQINNAVKLTNIEELLDRPFINLSGGEKQRVALAIIMAMDPPLILLDEPFACCDMTTRHLLIKQLALLKQAGKTILITDHNLAGYQNICDDIFGFINEKFVNYDNEQKRALFDQVKPTLNKHFEMVTSSSNADFSLKKFTLKNPAKFLINQVTIDIPKGKGILLTGENGSGKTSLFKAMTKLIDYEGNLLFEHKEIRKWSFRKYLSKVNQAFQNADDQFLMITVQEELELSQLKCANSLFDEQMLQHYLSILKLNDHLQQTVYSLSGGQKKRLQLLLMIMANPQVLLLDEPFTGLDCESITIFINLLKEYFIDKNKTIIIISHNLDQMDQLCQYHLQLQNQNLKFITN</sequence>